<evidence type="ECO:0000313" key="2">
    <source>
        <dbReference type="EMBL" id="MBJ7597274.1"/>
    </source>
</evidence>
<reference evidence="2" key="1">
    <citation type="submission" date="2020-10" db="EMBL/GenBank/DDBJ databases">
        <title>Ca. Dormibacterota MAGs.</title>
        <authorList>
            <person name="Montgomery K."/>
        </authorList>
    </citation>
    <scope>NUCLEOTIDE SEQUENCE [LARGE SCALE GENOMIC DNA]</scope>
    <source>
        <strain evidence="2">SC8812_S17_10</strain>
    </source>
</reference>
<comment type="caution">
    <text evidence="2">The sequence shown here is derived from an EMBL/GenBank/DDBJ whole genome shotgun (WGS) entry which is preliminary data.</text>
</comment>
<feature type="domain" description="Glyoxalase/fosfomycin resistance/dioxygenase" evidence="1">
    <location>
        <begin position="8"/>
        <end position="105"/>
    </location>
</feature>
<accession>A0A934N872</accession>
<dbReference type="Gene3D" id="3.10.180.10">
    <property type="entry name" value="2,3-Dihydroxybiphenyl 1,2-Dioxygenase, domain 1"/>
    <property type="match status" value="1"/>
</dbReference>
<dbReference type="SUPFAM" id="SSF54593">
    <property type="entry name" value="Glyoxalase/Bleomycin resistance protein/Dihydroxybiphenyl dioxygenase"/>
    <property type="match status" value="1"/>
</dbReference>
<evidence type="ECO:0000259" key="1">
    <source>
        <dbReference type="Pfam" id="PF00903"/>
    </source>
</evidence>
<keyword evidence="3" id="KW-1185">Reference proteome</keyword>
<evidence type="ECO:0000313" key="3">
    <source>
        <dbReference type="Proteomes" id="UP000612893"/>
    </source>
</evidence>
<proteinExistence type="predicted"/>
<dbReference type="Proteomes" id="UP000612893">
    <property type="component" value="Unassembled WGS sequence"/>
</dbReference>
<dbReference type="InterPro" id="IPR004360">
    <property type="entry name" value="Glyas_Fos-R_dOase_dom"/>
</dbReference>
<organism evidence="2 3">
    <name type="scientific">Candidatus Nephthysia bennettiae</name>
    <dbReference type="NCBI Taxonomy" id="3127016"/>
    <lineage>
        <taxon>Bacteria</taxon>
        <taxon>Bacillati</taxon>
        <taxon>Candidatus Dormiibacterota</taxon>
        <taxon>Candidatus Dormibacteria</taxon>
        <taxon>Candidatus Dormibacterales</taxon>
        <taxon>Candidatus Dormibacteraceae</taxon>
        <taxon>Candidatus Nephthysia</taxon>
    </lineage>
</organism>
<dbReference type="Pfam" id="PF00903">
    <property type="entry name" value="Glyoxalase"/>
    <property type="match status" value="1"/>
</dbReference>
<dbReference type="EMBL" id="JAEKNR010000050">
    <property type="protein sequence ID" value="MBJ7597274.1"/>
    <property type="molecule type" value="Genomic_DNA"/>
</dbReference>
<dbReference type="AlphaFoldDB" id="A0A934N872"/>
<dbReference type="RefSeq" id="WP_338199370.1">
    <property type="nucleotide sequence ID" value="NZ_JAEKNR010000050.1"/>
</dbReference>
<dbReference type="InterPro" id="IPR029068">
    <property type="entry name" value="Glyas_Bleomycin-R_OHBP_Dase"/>
</dbReference>
<name>A0A934N872_9BACT</name>
<protein>
    <submittedName>
        <fullName evidence="2">Glyoxalase</fullName>
    </submittedName>
</protein>
<sequence length="111" mass="11947">MSTEMRVIVYPAKDLAKSKALFSRLLGVEPYVDGSYYVGFRAGDLEFGLDPHGQGPGPIAYWDVADIRSSLQELLDAGAQAHQDVKDVGRGLLIATVKDADGNVLGLRQSP</sequence>
<gene>
    <name evidence="2" type="ORF">JF922_04205</name>
</gene>